<dbReference type="GO" id="GO:0016020">
    <property type="term" value="C:membrane"/>
    <property type="evidence" value="ECO:0007669"/>
    <property type="project" value="UniProtKB-SubCell"/>
</dbReference>
<evidence type="ECO:0000256" key="2">
    <source>
        <dbReference type="ARBA" id="ARBA00008807"/>
    </source>
</evidence>
<evidence type="ECO:0000256" key="5">
    <source>
        <dbReference type="ARBA" id="ARBA00022856"/>
    </source>
</evidence>
<keyword evidence="7 9" id="KW-1133">Transmembrane helix</keyword>
<dbReference type="InterPro" id="IPR004648">
    <property type="entry name" value="Oligpept_transpt"/>
</dbReference>
<feature type="transmembrane region" description="Helical" evidence="9">
    <location>
        <begin position="280"/>
        <end position="303"/>
    </location>
</feature>
<feature type="transmembrane region" description="Helical" evidence="9">
    <location>
        <begin position="365"/>
        <end position="385"/>
    </location>
</feature>
<keyword evidence="6" id="KW-0653">Protein transport</keyword>
<evidence type="ECO:0000313" key="10">
    <source>
        <dbReference type="EMBL" id="KAA1095173.1"/>
    </source>
</evidence>
<evidence type="ECO:0000256" key="7">
    <source>
        <dbReference type="ARBA" id="ARBA00022989"/>
    </source>
</evidence>
<evidence type="ECO:0000313" key="12">
    <source>
        <dbReference type="Proteomes" id="UP000324748"/>
    </source>
</evidence>
<comment type="subcellular location">
    <subcellularLocation>
        <location evidence="1">Membrane</location>
        <topology evidence="1">Multi-pass membrane protein</topology>
    </subcellularLocation>
</comment>
<evidence type="ECO:0000256" key="1">
    <source>
        <dbReference type="ARBA" id="ARBA00004141"/>
    </source>
</evidence>
<protein>
    <submittedName>
        <fullName evidence="11">Uncharacterized protein</fullName>
    </submittedName>
</protein>
<dbReference type="Pfam" id="PF03169">
    <property type="entry name" value="OPT"/>
    <property type="match status" value="1"/>
</dbReference>
<dbReference type="EMBL" id="VSWC01000079">
    <property type="protein sequence ID" value="KAA1095173.1"/>
    <property type="molecule type" value="Genomic_DNA"/>
</dbReference>
<evidence type="ECO:0000313" key="13">
    <source>
        <dbReference type="Proteomes" id="UP000325313"/>
    </source>
</evidence>
<comment type="caution">
    <text evidence="11">The sequence shown here is derived from an EMBL/GenBank/DDBJ whole genome shotgun (WGS) entry which is preliminary data.</text>
</comment>
<keyword evidence="12" id="KW-1185">Reference proteome</keyword>
<sequence>MIGTYELYFDRVISFGVAFGILMSSQLIGFGWAGLLQPVMIYPSRTVFPEVLPSVSLLTSLFKVGSESEDQVRFFKKAFVAVSIYEIFPTYITPAFQAINIFCLTLPKNQLVTTIFGGARPFEGMGLFSISADWSMVGGRGPLYLPLSTQIHQLVALVVSTLAFFLVYSKSWFGAGLTQNFPFMSASLLTADGKTYPYRQAVNADGTANEEFIQRTGLPFFTATFYVSQILATKSTNSEEIDPHRLVCLKYKNFPLWGFATITLVAIGLTFGISSLSNSGISFVGLLVALIASFLMTLAVGFINAMTGFTIRFAGGIQMLGGILFPGNVFGNMWFTIYGASSALQGINILKDAKYGQYIHLPQNLVVYSQLIGCTIGSLSTLLVVKPILRNQREVLLSPNGNGVFSGAEFAAFQARSVRLVI</sequence>
<evidence type="ECO:0000256" key="9">
    <source>
        <dbReference type="SAM" id="Phobius"/>
    </source>
</evidence>
<feature type="transmembrane region" description="Helical" evidence="9">
    <location>
        <begin position="151"/>
        <end position="168"/>
    </location>
</feature>
<name>A0A5B0R8G6_PUCGR</name>
<dbReference type="PANTHER" id="PTHR22601">
    <property type="entry name" value="ISP4 LIKE PROTEIN"/>
    <property type="match status" value="1"/>
</dbReference>
<keyword evidence="8 9" id="KW-0472">Membrane</keyword>
<feature type="transmembrane region" description="Helical" evidence="9">
    <location>
        <begin position="254"/>
        <end position="274"/>
    </location>
</feature>
<organism evidence="11 13">
    <name type="scientific">Puccinia graminis f. sp. tritici</name>
    <dbReference type="NCBI Taxonomy" id="56615"/>
    <lineage>
        <taxon>Eukaryota</taxon>
        <taxon>Fungi</taxon>
        <taxon>Dikarya</taxon>
        <taxon>Basidiomycota</taxon>
        <taxon>Pucciniomycotina</taxon>
        <taxon>Pucciniomycetes</taxon>
        <taxon>Pucciniales</taxon>
        <taxon>Pucciniaceae</taxon>
        <taxon>Puccinia</taxon>
    </lineage>
</organism>
<feature type="transmembrane region" description="Helical" evidence="9">
    <location>
        <begin position="315"/>
        <end position="335"/>
    </location>
</feature>
<gene>
    <name evidence="10" type="ORF">PGT21_036345</name>
    <name evidence="11" type="ORF">PGTUg99_026186</name>
</gene>
<accession>A0A5B0R8G6</accession>
<keyword evidence="5" id="KW-0571">Peptide transport</keyword>
<reference evidence="12 13" key="1">
    <citation type="submission" date="2019-05" db="EMBL/GenBank/DDBJ databases">
        <title>Emergence of the Ug99 lineage of the wheat stem rust pathogen through somatic hybridization.</title>
        <authorList>
            <person name="Li F."/>
            <person name="Upadhyaya N.M."/>
            <person name="Sperschneider J."/>
            <person name="Matny O."/>
            <person name="Nguyen-Phuc H."/>
            <person name="Mago R."/>
            <person name="Raley C."/>
            <person name="Miller M.E."/>
            <person name="Silverstein K.A.T."/>
            <person name="Henningsen E."/>
            <person name="Hirsch C.D."/>
            <person name="Visser B."/>
            <person name="Pretorius Z.A."/>
            <person name="Steffenson B.J."/>
            <person name="Schwessinger B."/>
            <person name="Dodds P.N."/>
            <person name="Figueroa M."/>
        </authorList>
    </citation>
    <scope>NUCLEOTIDE SEQUENCE [LARGE SCALE GENOMIC DNA]</scope>
    <source>
        <strain evidence="10">21-0</strain>
        <strain evidence="11 13">Ug99</strain>
    </source>
</reference>
<evidence type="ECO:0000256" key="3">
    <source>
        <dbReference type="ARBA" id="ARBA00022448"/>
    </source>
</evidence>
<comment type="similarity">
    <text evidence="2">Belongs to the oligopeptide OPT transporter family.</text>
</comment>
<dbReference type="GO" id="GO:0015031">
    <property type="term" value="P:protein transport"/>
    <property type="evidence" value="ECO:0007669"/>
    <property type="project" value="UniProtKB-KW"/>
</dbReference>
<dbReference type="InterPro" id="IPR004813">
    <property type="entry name" value="OPT"/>
</dbReference>
<dbReference type="EMBL" id="VDEP01000238">
    <property type="protein sequence ID" value="KAA1121443.1"/>
    <property type="molecule type" value="Genomic_DNA"/>
</dbReference>
<evidence type="ECO:0000256" key="6">
    <source>
        <dbReference type="ARBA" id="ARBA00022927"/>
    </source>
</evidence>
<keyword evidence="3" id="KW-0813">Transport</keyword>
<evidence type="ECO:0000256" key="8">
    <source>
        <dbReference type="ARBA" id="ARBA00023136"/>
    </source>
</evidence>
<keyword evidence="4 9" id="KW-0812">Transmembrane</keyword>
<evidence type="ECO:0000256" key="4">
    <source>
        <dbReference type="ARBA" id="ARBA00022692"/>
    </source>
</evidence>
<dbReference type="GO" id="GO:0035673">
    <property type="term" value="F:oligopeptide transmembrane transporter activity"/>
    <property type="evidence" value="ECO:0007669"/>
    <property type="project" value="InterPro"/>
</dbReference>
<proteinExistence type="inferred from homology"/>
<evidence type="ECO:0000313" key="11">
    <source>
        <dbReference type="EMBL" id="KAA1121443.1"/>
    </source>
</evidence>
<feature type="transmembrane region" description="Helical" evidence="9">
    <location>
        <begin position="12"/>
        <end position="35"/>
    </location>
</feature>
<dbReference type="OrthoDB" id="9986677at2759"/>
<dbReference type="Proteomes" id="UP000325313">
    <property type="component" value="Unassembled WGS sequence"/>
</dbReference>
<dbReference type="Proteomes" id="UP000324748">
    <property type="component" value="Unassembled WGS sequence"/>
</dbReference>
<dbReference type="AlphaFoldDB" id="A0A5B0R8G6"/>